<dbReference type="Proteomes" id="UP000183567">
    <property type="component" value="Unassembled WGS sequence"/>
</dbReference>
<evidence type="ECO:0008006" key="9">
    <source>
        <dbReference type="Google" id="ProtNLM"/>
    </source>
</evidence>
<dbReference type="PANTHER" id="PTHR43791:SF19">
    <property type="entry name" value="TRANSPORTER, PUTATIVE (AFU_ORTHOLOGUE AFUA_1G01812)-RELATED"/>
    <property type="match status" value="1"/>
</dbReference>
<feature type="transmembrane region" description="Helical" evidence="6">
    <location>
        <begin position="333"/>
        <end position="357"/>
    </location>
</feature>
<evidence type="ECO:0000313" key="8">
    <source>
        <dbReference type="Proteomes" id="UP000183567"/>
    </source>
</evidence>
<evidence type="ECO:0000256" key="2">
    <source>
        <dbReference type="ARBA" id="ARBA00022448"/>
    </source>
</evidence>
<evidence type="ECO:0000313" key="7">
    <source>
        <dbReference type="EMBL" id="OJA12775.1"/>
    </source>
</evidence>
<proteinExistence type="predicted"/>
<keyword evidence="8" id="KW-1185">Reference proteome</keyword>
<dbReference type="InterPro" id="IPR011701">
    <property type="entry name" value="MFS"/>
</dbReference>
<sequence>MEKGNIDVHSLVLEEKQFIEELNSAERAGIFRKIDWHLLPFVVLFCLLSSLDKANIGNAKIAGMSTDLNLIGFRYNIAAAVFFIPYSIAEVPSNIALKLFRPSRWIPTIMVTWGIVMTLMCLVNSFESLVMRLEWVPCVSCFTFLISPAVDLHVFMFHAHSYAIENMEGIGGLHGWQWIFCLEGLATIVVACLSVFFIHDSPETATFLTEPEREYIMDVLKLDANHLSTDYSIQFISQAMKDYKLYIQVVIYMGFLVPGYAITLFLPTIINELGYTSTNAQLLSVTPYVASCLAAIIVGIYSDKYSLRGPYIIGGASVSLVGFILLYCSSRPGPSYVGACLAATGTYAPVAVIIAWVGSNAGGDVKRGVALAMVMGLGTFGGYVTRS</sequence>
<gene>
    <name evidence="7" type="ORF">AZE42_07912</name>
</gene>
<feature type="transmembrane region" description="Helical" evidence="6">
    <location>
        <begin position="135"/>
        <end position="156"/>
    </location>
</feature>
<dbReference type="AlphaFoldDB" id="A0A1J8PWD4"/>
<comment type="caution">
    <text evidence="7">The sequence shown here is derived from an EMBL/GenBank/DDBJ whole genome shotgun (WGS) entry which is preliminary data.</text>
</comment>
<dbReference type="GO" id="GO:0022857">
    <property type="term" value="F:transmembrane transporter activity"/>
    <property type="evidence" value="ECO:0007669"/>
    <property type="project" value="InterPro"/>
</dbReference>
<evidence type="ECO:0000256" key="4">
    <source>
        <dbReference type="ARBA" id="ARBA00022989"/>
    </source>
</evidence>
<keyword evidence="2" id="KW-0813">Transport</keyword>
<evidence type="ECO:0000256" key="3">
    <source>
        <dbReference type="ARBA" id="ARBA00022692"/>
    </source>
</evidence>
<feature type="transmembrane region" description="Helical" evidence="6">
    <location>
        <begin position="309"/>
        <end position="327"/>
    </location>
</feature>
<dbReference type="EMBL" id="LVVM01004513">
    <property type="protein sequence ID" value="OJA12775.1"/>
    <property type="molecule type" value="Genomic_DNA"/>
</dbReference>
<dbReference type="PANTHER" id="PTHR43791">
    <property type="entry name" value="PERMEASE-RELATED"/>
    <property type="match status" value="1"/>
</dbReference>
<dbReference type="Pfam" id="PF07690">
    <property type="entry name" value="MFS_1"/>
    <property type="match status" value="1"/>
</dbReference>
<reference evidence="7 8" key="1">
    <citation type="submission" date="2016-03" db="EMBL/GenBank/DDBJ databases">
        <title>Comparative genomics of the ectomycorrhizal sister species Rhizopogon vinicolor and Rhizopogon vesiculosus (Basidiomycota: Boletales) reveals a divergence of the mating type B locus.</title>
        <authorList>
            <person name="Mujic A.B."/>
            <person name="Kuo A."/>
            <person name="Tritt A."/>
            <person name="Lipzen A."/>
            <person name="Chen C."/>
            <person name="Johnson J."/>
            <person name="Sharma A."/>
            <person name="Barry K."/>
            <person name="Grigoriev I.V."/>
            <person name="Spatafora J.W."/>
        </authorList>
    </citation>
    <scope>NUCLEOTIDE SEQUENCE [LARGE SCALE GENOMIC DNA]</scope>
    <source>
        <strain evidence="7 8">AM-OR11-056</strain>
    </source>
</reference>
<keyword evidence="3 6" id="KW-0812">Transmembrane</keyword>
<keyword evidence="5 6" id="KW-0472">Membrane</keyword>
<dbReference type="SUPFAM" id="SSF103473">
    <property type="entry name" value="MFS general substrate transporter"/>
    <property type="match status" value="1"/>
</dbReference>
<name>A0A1J8PWD4_9AGAM</name>
<accession>A0A1J8PWD4</accession>
<feature type="transmembrane region" description="Helical" evidence="6">
    <location>
        <begin position="72"/>
        <end position="89"/>
    </location>
</feature>
<evidence type="ECO:0000256" key="5">
    <source>
        <dbReference type="ARBA" id="ARBA00023136"/>
    </source>
</evidence>
<dbReference type="GO" id="GO:0016020">
    <property type="term" value="C:membrane"/>
    <property type="evidence" value="ECO:0007669"/>
    <property type="project" value="UniProtKB-SubCell"/>
</dbReference>
<feature type="transmembrane region" description="Helical" evidence="6">
    <location>
        <begin position="369"/>
        <end position="385"/>
    </location>
</feature>
<evidence type="ECO:0000256" key="1">
    <source>
        <dbReference type="ARBA" id="ARBA00004141"/>
    </source>
</evidence>
<feature type="transmembrane region" description="Helical" evidence="6">
    <location>
        <begin position="245"/>
        <end position="270"/>
    </location>
</feature>
<feature type="transmembrane region" description="Helical" evidence="6">
    <location>
        <begin position="176"/>
        <end position="198"/>
    </location>
</feature>
<comment type="subcellular location">
    <subcellularLocation>
        <location evidence="1">Membrane</location>
        <topology evidence="1">Multi-pass membrane protein</topology>
    </subcellularLocation>
</comment>
<evidence type="ECO:0000256" key="6">
    <source>
        <dbReference type="SAM" id="Phobius"/>
    </source>
</evidence>
<organism evidence="7 8">
    <name type="scientific">Rhizopogon vesiculosus</name>
    <dbReference type="NCBI Taxonomy" id="180088"/>
    <lineage>
        <taxon>Eukaryota</taxon>
        <taxon>Fungi</taxon>
        <taxon>Dikarya</taxon>
        <taxon>Basidiomycota</taxon>
        <taxon>Agaricomycotina</taxon>
        <taxon>Agaricomycetes</taxon>
        <taxon>Agaricomycetidae</taxon>
        <taxon>Boletales</taxon>
        <taxon>Suillineae</taxon>
        <taxon>Rhizopogonaceae</taxon>
        <taxon>Rhizopogon</taxon>
    </lineage>
</organism>
<dbReference type="InterPro" id="IPR036259">
    <property type="entry name" value="MFS_trans_sf"/>
</dbReference>
<dbReference type="STRING" id="180088.A0A1J8PWD4"/>
<keyword evidence="4 6" id="KW-1133">Transmembrane helix</keyword>
<dbReference type="Gene3D" id="1.20.1250.20">
    <property type="entry name" value="MFS general substrate transporter like domains"/>
    <property type="match status" value="3"/>
</dbReference>
<feature type="transmembrane region" description="Helical" evidence="6">
    <location>
        <begin position="282"/>
        <end position="302"/>
    </location>
</feature>
<dbReference type="OrthoDB" id="2962993at2759"/>
<protein>
    <recommendedName>
        <fullName evidence="9">Major facilitator superfamily (MFS) profile domain-containing protein</fullName>
    </recommendedName>
</protein>
<feature type="transmembrane region" description="Helical" evidence="6">
    <location>
        <begin position="105"/>
        <end position="123"/>
    </location>
</feature>